<dbReference type="RefSeq" id="WP_248433736.1">
    <property type="nucleotide sequence ID" value="NZ_CP096205.1"/>
</dbReference>
<evidence type="ECO:0000313" key="8">
    <source>
        <dbReference type="Proteomes" id="UP000830583"/>
    </source>
</evidence>
<protein>
    <submittedName>
        <fullName evidence="7">YIP1 family protein</fullName>
    </submittedName>
</protein>
<feature type="domain" description="Yip1" evidence="6">
    <location>
        <begin position="21"/>
        <end position="179"/>
    </location>
</feature>
<feature type="transmembrane region" description="Helical" evidence="5">
    <location>
        <begin position="16"/>
        <end position="38"/>
    </location>
</feature>
<feature type="transmembrane region" description="Helical" evidence="5">
    <location>
        <begin position="134"/>
        <end position="158"/>
    </location>
</feature>
<proteinExistence type="predicted"/>
<evidence type="ECO:0000313" key="7">
    <source>
        <dbReference type="EMBL" id="UPQ78780.1"/>
    </source>
</evidence>
<evidence type="ECO:0000256" key="2">
    <source>
        <dbReference type="ARBA" id="ARBA00022692"/>
    </source>
</evidence>
<sequence>MMKIINPFETYSEKKLALFGLFALLIGSLIGSLFNGRFDGIIDLHFVESILFLQVLSDNIINTILLTLMLYFLGKFINSKTRLIDLLTTTLIARVPFYILPVFNLNNQMDKVGKRVIEMAANQSTESFLLSDTALLLIFTIFSILALVWFSLLSWNGFKTATNSKEKKHIIYFIIVVIITEIISKIVFSQL</sequence>
<accession>A0ABY4KEN4</accession>
<evidence type="ECO:0000259" key="6">
    <source>
        <dbReference type="Pfam" id="PF04893"/>
    </source>
</evidence>
<evidence type="ECO:0000256" key="3">
    <source>
        <dbReference type="ARBA" id="ARBA00022989"/>
    </source>
</evidence>
<organism evidence="7 8">
    <name type="scientific">Flavobacterium azooxidireducens</name>
    <dbReference type="NCBI Taxonomy" id="1871076"/>
    <lineage>
        <taxon>Bacteria</taxon>
        <taxon>Pseudomonadati</taxon>
        <taxon>Bacteroidota</taxon>
        <taxon>Flavobacteriia</taxon>
        <taxon>Flavobacteriales</taxon>
        <taxon>Flavobacteriaceae</taxon>
        <taxon>Flavobacterium</taxon>
    </lineage>
</organism>
<feature type="transmembrane region" description="Helical" evidence="5">
    <location>
        <begin position="50"/>
        <end position="71"/>
    </location>
</feature>
<reference evidence="7" key="1">
    <citation type="submission" date="2022-04" db="EMBL/GenBank/DDBJ databases">
        <title>Consumption of N2O by Flavobacterium azooxidireducens sp. nov. isolated from Decomposing Leaf Litter of Phragmites australis (Cav.).</title>
        <authorList>
            <person name="Behrendt U."/>
            <person name="Spanner T."/>
            <person name="Augustin J."/>
            <person name="Horn M.A."/>
            <person name="Kolb S."/>
            <person name="Ulrich A."/>
        </authorList>
    </citation>
    <scope>NUCLEOTIDE SEQUENCE</scope>
    <source>
        <strain evidence="7">IGB 4-14</strain>
    </source>
</reference>
<gene>
    <name evidence="7" type="ORF">M0M57_14320</name>
</gene>
<dbReference type="Proteomes" id="UP000830583">
    <property type="component" value="Chromosome"/>
</dbReference>
<dbReference type="EMBL" id="CP096205">
    <property type="protein sequence ID" value="UPQ78780.1"/>
    <property type="molecule type" value="Genomic_DNA"/>
</dbReference>
<name>A0ABY4KEN4_9FLAO</name>
<keyword evidence="8" id="KW-1185">Reference proteome</keyword>
<evidence type="ECO:0000256" key="4">
    <source>
        <dbReference type="ARBA" id="ARBA00023136"/>
    </source>
</evidence>
<evidence type="ECO:0000256" key="1">
    <source>
        <dbReference type="ARBA" id="ARBA00004141"/>
    </source>
</evidence>
<dbReference type="InterPro" id="IPR006977">
    <property type="entry name" value="Yip1_dom"/>
</dbReference>
<keyword evidence="4 5" id="KW-0472">Membrane</keyword>
<feature type="transmembrane region" description="Helical" evidence="5">
    <location>
        <begin position="170"/>
        <end position="188"/>
    </location>
</feature>
<comment type="subcellular location">
    <subcellularLocation>
        <location evidence="1">Membrane</location>
        <topology evidence="1">Multi-pass membrane protein</topology>
    </subcellularLocation>
</comment>
<keyword evidence="2 5" id="KW-0812">Transmembrane</keyword>
<evidence type="ECO:0000256" key="5">
    <source>
        <dbReference type="SAM" id="Phobius"/>
    </source>
</evidence>
<dbReference type="Pfam" id="PF04893">
    <property type="entry name" value="Yip1"/>
    <property type="match status" value="1"/>
</dbReference>
<keyword evidence="3 5" id="KW-1133">Transmembrane helix</keyword>